<dbReference type="EMBL" id="WODC01000003">
    <property type="protein sequence ID" value="MUM77276.1"/>
    <property type="molecule type" value="Genomic_DNA"/>
</dbReference>
<organism evidence="11 12">
    <name type="scientific">Pseudodesulfovibrio alkaliphilus</name>
    <dbReference type="NCBI Taxonomy" id="2661613"/>
    <lineage>
        <taxon>Bacteria</taxon>
        <taxon>Pseudomonadati</taxon>
        <taxon>Thermodesulfobacteriota</taxon>
        <taxon>Desulfovibrionia</taxon>
        <taxon>Desulfovibrionales</taxon>
        <taxon>Desulfovibrionaceae</taxon>
    </lineage>
</organism>
<feature type="domain" description="Flagellar hook protein FlgE/F/G-like D1" evidence="10">
    <location>
        <begin position="95"/>
        <end position="149"/>
    </location>
</feature>
<dbReference type="InterPro" id="IPR001444">
    <property type="entry name" value="Flag_bb_rod_N"/>
</dbReference>
<comment type="function">
    <text evidence="5">A flexible structure which links the flagellar filament to the drive apparatus in the basal body.</text>
</comment>
<keyword evidence="4 5" id="KW-0975">Bacterial flagellum</keyword>
<keyword evidence="11" id="KW-0969">Cilium</keyword>
<dbReference type="InterPro" id="IPR037925">
    <property type="entry name" value="FlgE/F/G-like"/>
</dbReference>
<dbReference type="InterPro" id="IPR011491">
    <property type="entry name" value="FlgE_D2"/>
</dbReference>
<dbReference type="GO" id="GO:0009425">
    <property type="term" value="C:bacterial-type flagellum basal body"/>
    <property type="evidence" value="ECO:0007669"/>
    <property type="project" value="UniProtKB-SubCell"/>
</dbReference>
<feature type="domain" description="Flagellar basal body rod protein N-terminal" evidence="7">
    <location>
        <begin position="12"/>
        <end position="36"/>
    </location>
</feature>
<dbReference type="InterPro" id="IPR053967">
    <property type="entry name" value="LlgE_F_G-like_D1"/>
</dbReference>
<gene>
    <name evidence="11" type="ORF">GKC30_06495</name>
</gene>
<dbReference type="PANTHER" id="PTHR30435:SF1">
    <property type="entry name" value="FLAGELLAR HOOK PROTEIN FLGE"/>
    <property type="match status" value="1"/>
</dbReference>
<evidence type="ECO:0000313" key="12">
    <source>
        <dbReference type="Proteomes" id="UP000461162"/>
    </source>
</evidence>
<dbReference type="PANTHER" id="PTHR30435">
    <property type="entry name" value="FLAGELLAR PROTEIN"/>
    <property type="match status" value="1"/>
</dbReference>
<evidence type="ECO:0000313" key="11">
    <source>
        <dbReference type="EMBL" id="MUM77276.1"/>
    </source>
</evidence>
<comment type="subcellular location">
    <subcellularLocation>
        <location evidence="1 5">Bacterial flagellum basal body</location>
    </subcellularLocation>
</comment>
<dbReference type="Proteomes" id="UP000461162">
    <property type="component" value="Unassembled WGS sequence"/>
</dbReference>
<feature type="domain" description="Flagellar hook protein FlgE D2" evidence="9">
    <location>
        <begin position="222"/>
        <end position="418"/>
    </location>
</feature>
<evidence type="ECO:0000256" key="4">
    <source>
        <dbReference type="ARBA" id="ARBA00023143"/>
    </source>
</evidence>
<accession>A0A7K1KMF7</accession>
<evidence type="ECO:0000259" key="9">
    <source>
        <dbReference type="Pfam" id="PF07559"/>
    </source>
</evidence>
<evidence type="ECO:0000256" key="5">
    <source>
        <dbReference type="RuleBase" id="RU362116"/>
    </source>
</evidence>
<dbReference type="InterPro" id="IPR020013">
    <property type="entry name" value="Flagellar_FlgE/F/G"/>
</dbReference>
<sequence length="538" mass="57434">MGFSSLFVGATGVVAHGNRMQVVANNLANVSTMGFRRADALFCDAMSRQLASGGGQYESGASYSSQIGMGVAMSAVRNIFTQSGLELTSTSTDLAISGNGFFGVRDPGSEGAAGATHYTRAGAFRFDLDAYLVDPHGFRLQGYVVDRQTGEVSNQVSDVQLPYEDVIIDGQPARVVRSQPRATSSVAMVTNLDAMSGDKHSSETNPFFAMLAAYDGSRADGNPFGDNQPAYSSNLTVYDSEGNERKLSVHFDPVDTSTLSNAVPGYIYWEYLVALPTSADGSDAFNTSSAGLAGMGVLVFTDQGELVEQSAYSLDPGARADGKVLSNWAPASFSADGKPEFSFTYGSNGAAIGEMVTISYDFGLTSRTSSWKPGGATAADVGRNANNLPGMDDARRDARITTSYDQSSFTLFQIQDGHTWGYLLNTSVDKDGFLSGYFSNGQSEQFYQVANYRFTSEWGLRRAGNNHFVSTDASGEAIVGKAGQGGRGFFEQNSLETSNVDMAQEFADMIITQRGYQANTKVITTTDSLLNTLISIKR</sequence>
<evidence type="ECO:0000256" key="1">
    <source>
        <dbReference type="ARBA" id="ARBA00004117"/>
    </source>
</evidence>
<dbReference type="PROSITE" id="PS00588">
    <property type="entry name" value="FLAGELLA_BB_ROD"/>
    <property type="match status" value="1"/>
</dbReference>
<dbReference type="Gene3D" id="2.60.98.20">
    <property type="entry name" value="Flagellar hook protein FlgE"/>
    <property type="match status" value="1"/>
</dbReference>
<dbReference type="GO" id="GO:0005829">
    <property type="term" value="C:cytosol"/>
    <property type="evidence" value="ECO:0007669"/>
    <property type="project" value="TreeGrafter"/>
</dbReference>
<dbReference type="Pfam" id="PF00460">
    <property type="entry name" value="Flg_bb_rod"/>
    <property type="match status" value="1"/>
</dbReference>
<evidence type="ECO:0000259" key="8">
    <source>
        <dbReference type="Pfam" id="PF06429"/>
    </source>
</evidence>
<dbReference type="RefSeq" id="WP_155933251.1">
    <property type="nucleotide sequence ID" value="NZ_WODC01000003.1"/>
</dbReference>
<reference evidence="11 12" key="1">
    <citation type="submission" date="2019-11" db="EMBL/GenBank/DDBJ databases">
        <title>Pseudodesulfovibrio alkaliphilus, sp. nov., an alkaliphilic sulfate-reducing bacteria from mud volcano of Taman peninsula, Russia.</title>
        <authorList>
            <person name="Frolova A."/>
            <person name="Merkel A.Y."/>
            <person name="Slobodkin A.I."/>
        </authorList>
    </citation>
    <scope>NUCLEOTIDE SEQUENCE [LARGE SCALE GENOMIC DNA]</scope>
    <source>
        <strain evidence="11 12">F-1</strain>
    </source>
</reference>
<evidence type="ECO:0000256" key="2">
    <source>
        <dbReference type="ARBA" id="ARBA00009677"/>
    </source>
</evidence>
<dbReference type="AlphaFoldDB" id="A0A7K1KMF7"/>
<dbReference type="SUPFAM" id="SSF117143">
    <property type="entry name" value="Flagellar hook protein flgE"/>
    <property type="match status" value="1"/>
</dbReference>
<dbReference type="Pfam" id="PF07559">
    <property type="entry name" value="FlgE_D2"/>
    <property type="match status" value="1"/>
</dbReference>
<evidence type="ECO:0000259" key="10">
    <source>
        <dbReference type="Pfam" id="PF22692"/>
    </source>
</evidence>
<dbReference type="InterPro" id="IPR037058">
    <property type="entry name" value="Falgellar_hook_FlgE_sf"/>
</dbReference>
<dbReference type="InterPro" id="IPR019776">
    <property type="entry name" value="Flagellar_basal_body_rod_CS"/>
</dbReference>
<comment type="similarity">
    <text evidence="2 5">Belongs to the flagella basal body rod proteins family.</text>
</comment>
<dbReference type="InterPro" id="IPR010930">
    <property type="entry name" value="Flg_bb/hook_C_dom"/>
</dbReference>
<dbReference type="NCBIfam" id="TIGR03506">
    <property type="entry name" value="FlgEFG_subfam"/>
    <property type="match status" value="1"/>
</dbReference>
<comment type="caution">
    <text evidence="11">The sequence shown here is derived from an EMBL/GenBank/DDBJ whole genome shotgun (WGS) entry which is preliminary data.</text>
</comment>
<proteinExistence type="inferred from homology"/>
<keyword evidence="12" id="KW-1185">Reference proteome</keyword>
<dbReference type="Pfam" id="PF22692">
    <property type="entry name" value="LlgE_F_G_D1"/>
    <property type="match status" value="1"/>
</dbReference>
<evidence type="ECO:0000256" key="3">
    <source>
        <dbReference type="ARBA" id="ARBA00019015"/>
    </source>
</evidence>
<name>A0A7K1KMF7_9BACT</name>
<dbReference type="GO" id="GO:0071978">
    <property type="term" value="P:bacterial-type flagellum-dependent swarming motility"/>
    <property type="evidence" value="ECO:0007669"/>
    <property type="project" value="TreeGrafter"/>
</dbReference>
<keyword evidence="11" id="KW-0282">Flagellum</keyword>
<keyword evidence="11" id="KW-0966">Cell projection</keyword>
<protein>
    <recommendedName>
        <fullName evidence="3 5">Flagellar hook protein FlgE</fullName>
    </recommendedName>
</protein>
<dbReference type="GO" id="GO:0009424">
    <property type="term" value="C:bacterial-type flagellum hook"/>
    <property type="evidence" value="ECO:0007669"/>
    <property type="project" value="TreeGrafter"/>
</dbReference>
<feature type="region of interest" description="Disordered" evidence="6">
    <location>
        <begin position="373"/>
        <end position="393"/>
    </location>
</feature>
<evidence type="ECO:0000259" key="7">
    <source>
        <dbReference type="Pfam" id="PF00460"/>
    </source>
</evidence>
<dbReference type="Pfam" id="PF06429">
    <property type="entry name" value="Flg_bbr_C"/>
    <property type="match status" value="1"/>
</dbReference>
<evidence type="ECO:0000256" key="6">
    <source>
        <dbReference type="SAM" id="MobiDB-lite"/>
    </source>
</evidence>
<feature type="domain" description="Flagellar basal-body/hook protein C-terminal" evidence="8">
    <location>
        <begin position="492"/>
        <end position="535"/>
    </location>
</feature>